<protein>
    <submittedName>
        <fullName evidence="6 7">Uncharacterized protein</fullName>
    </submittedName>
</protein>
<reference evidence="8" key="1">
    <citation type="submission" date="2012-12" db="EMBL/GenBank/DDBJ databases">
        <authorList>
            <person name="Hellsten U."/>
            <person name="Grimwood J."/>
            <person name="Chapman J.A."/>
            <person name="Shapiro H."/>
            <person name="Aerts A."/>
            <person name="Otillar R.P."/>
            <person name="Terry A.Y."/>
            <person name="Boore J.L."/>
            <person name="Simakov O."/>
            <person name="Marletaz F."/>
            <person name="Cho S.-J."/>
            <person name="Edsinger-Gonzales E."/>
            <person name="Havlak P."/>
            <person name="Kuo D.-H."/>
            <person name="Larsson T."/>
            <person name="Lv J."/>
            <person name="Arendt D."/>
            <person name="Savage R."/>
            <person name="Osoegawa K."/>
            <person name="de Jong P."/>
            <person name="Lindberg D.R."/>
            <person name="Seaver E.C."/>
            <person name="Weisblat D.A."/>
            <person name="Putnam N.H."/>
            <person name="Grigoriev I.V."/>
            <person name="Rokhsar D.S."/>
        </authorList>
    </citation>
    <scope>NUCLEOTIDE SEQUENCE</scope>
</reference>
<feature type="domain" description="Telomere length regulation protein conserved" evidence="4">
    <location>
        <begin position="504"/>
        <end position="611"/>
    </location>
</feature>
<dbReference type="GO" id="GO:0051879">
    <property type="term" value="F:Hsp90 protein binding"/>
    <property type="evidence" value="ECO:0000318"/>
    <property type="project" value="GO_Central"/>
</dbReference>
<dbReference type="GeneID" id="20198662"/>
<evidence type="ECO:0000259" key="4">
    <source>
        <dbReference type="Pfam" id="PF10193"/>
    </source>
</evidence>
<dbReference type="InParanoid" id="T1EQ12"/>
<feature type="domain" description="TELO2 ARM repeat" evidence="5">
    <location>
        <begin position="230"/>
        <end position="414"/>
    </location>
</feature>
<evidence type="ECO:0000259" key="5">
    <source>
        <dbReference type="Pfam" id="PF25320"/>
    </source>
</evidence>
<comment type="subcellular location">
    <subcellularLocation>
        <location evidence="1">Cytoplasm</location>
    </subcellularLocation>
</comment>
<dbReference type="GO" id="GO:0051083">
    <property type="term" value="P:'de novo' cotranslational protein folding"/>
    <property type="evidence" value="ECO:0000318"/>
    <property type="project" value="GO_Central"/>
</dbReference>
<dbReference type="PANTHER" id="PTHR15830:SF10">
    <property type="entry name" value="TELOMERE LENGTH REGULATION PROTEIN TEL2 HOMOLOG"/>
    <property type="match status" value="1"/>
</dbReference>
<dbReference type="EMBL" id="AMQM01000560">
    <property type="status" value="NOT_ANNOTATED_CDS"/>
    <property type="molecule type" value="Genomic_DNA"/>
</dbReference>
<dbReference type="PANTHER" id="PTHR15830">
    <property type="entry name" value="TELOMERE LENGTH REGULATION PROTEIN TEL2 FAMILY MEMBER"/>
    <property type="match status" value="1"/>
</dbReference>
<reference evidence="7" key="3">
    <citation type="submission" date="2015-06" db="UniProtKB">
        <authorList>
            <consortium name="EnsemblMetazoa"/>
        </authorList>
    </citation>
    <scope>IDENTIFICATION</scope>
</reference>
<dbReference type="Pfam" id="PF25320">
    <property type="entry name" value="TELO2_ARM"/>
    <property type="match status" value="1"/>
</dbReference>
<sequence>MSNRELLLSCVMNTKTVLCVNTNPNIIFKAIEDLASFLRNNPEAEYIFYNEFYYDVLNGILNNLCVSWTECSSSHDIGLLVRNLIYTGPQDQSFSLLSKFLKCLSSDTPFFHQAILWLVDLIKEKCFKTVLVTSISQDTFTPSQQFSEFIQCAASLPTIIANKFSGINIYNELQPDVYFVSISHDIFLVLLAVHDRLKCNKNTYVLPISKIIGKICVCGYGKVLWKPLLEYLNKESNSFLWKRIIQKVILNMDDWCFELAIEPMLSLLESVEDYDYMFGDTILKKSKLNFLFTHKLMLVRFNSDIKVMKNVMSYLGHNKVLHEVFILTFKNILKTWSEKNFVKHRCIEQIIYLSKAIMVAINVTKKNSFLVKDVYETVNTTLLNGLPLYLESSIANIRNIGMVISQNLSSLIHSGEKKLILPYEKNDVTDSLLILVDDISDFTMKTNASNKNDISDTSSACLDNDENLISDSKKLDKNLDSDDDNDSLLPFNTENNDKNIKKVPKYLKQCIEGLLNKDDPELAEMCLKQIIPLVSNHLEHKELYKELCGVLLNLENCFSIENFEFIKYKSLLTLLISYPESIAEFLANEFYGEAYNLKQRIDILNILVDGAKHLSFSNDHFGCGECSVNNNAQIGYACKTTNMSTPPIKQEDWKLLLQERIKKKTKFSTKRAVKNVPQENKFALYASYFFYPLMKNYDIKNICMELTERDHFVLEKLLISLGTIMYCSFNIPSAHHMAKNLLQFSNSFHRHVEVTVRRAVLFCLSMCVVVLDSNSSSSDVTYELNNISSWLADVKFFEWDNQCIEMADQIMPVIKKLKLQF</sequence>
<dbReference type="EnsemblMetazoa" id="HelroT160268">
    <property type="protein sequence ID" value="HelroP160268"/>
    <property type="gene ID" value="HelroG160268"/>
</dbReference>
<keyword evidence="8" id="KW-1185">Reference proteome</keyword>
<dbReference type="eggNOG" id="KOG4346">
    <property type="taxonomic scope" value="Eukaryota"/>
</dbReference>
<dbReference type="InterPro" id="IPR038528">
    <property type="entry name" value="TEL2_C_sf"/>
</dbReference>
<dbReference type="RefSeq" id="XP_009015491.1">
    <property type="nucleotide sequence ID" value="XM_009017243.1"/>
</dbReference>
<dbReference type="InterPro" id="IPR051970">
    <property type="entry name" value="TEL2_Regulation"/>
</dbReference>
<name>T1EQ12_HELRO</name>
<dbReference type="OMA" id="FYPQNYF"/>
<dbReference type="HOGENOM" id="CLU_008764_1_0_1"/>
<proteinExistence type="inferred from homology"/>
<dbReference type="EMBL" id="KB096324">
    <property type="protein sequence ID" value="ESO06123.1"/>
    <property type="molecule type" value="Genomic_DNA"/>
</dbReference>
<reference evidence="6 8" key="2">
    <citation type="journal article" date="2013" name="Nature">
        <title>Insights into bilaterian evolution from three spiralian genomes.</title>
        <authorList>
            <person name="Simakov O."/>
            <person name="Marletaz F."/>
            <person name="Cho S.J."/>
            <person name="Edsinger-Gonzales E."/>
            <person name="Havlak P."/>
            <person name="Hellsten U."/>
            <person name="Kuo D.H."/>
            <person name="Larsson T."/>
            <person name="Lv J."/>
            <person name="Arendt D."/>
            <person name="Savage R."/>
            <person name="Osoegawa K."/>
            <person name="de Jong P."/>
            <person name="Grimwood J."/>
            <person name="Chapman J.A."/>
            <person name="Shapiro H."/>
            <person name="Aerts A."/>
            <person name="Otillar R.P."/>
            <person name="Terry A.Y."/>
            <person name="Boore J.L."/>
            <person name="Grigoriev I.V."/>
            <person name="Lindberg D.R."/>
            <person name="Seaver E.C."/>
            <person name="Weisblat D.A."/>
            <person name="Putnam N.H."/>
            <person name="Rokhsar D.S."/>
        </authorList>
    </citation>
    <scope>NUCLEOTIDE SEQUENCE</scope>
</reference>
<dbReference type="KEGG" id="hro:HELRODRAFT_160268"/>
<dbReference type="InterPro" id="IPR057348">
    <property type="entry name" value="TELO2_ARM"/>
</dbReference>
<evidence type="ECO:0000256" key="2">
    <source>
        <dbReference type="ARBA" id="ARBA00006133"/>
    </source>
</evidence>
<dbReference type="STRING" id="6412.T1EQ12"/>
<evidence type="ECO:0000256" key="3">
    <source>
        <dbReference type="ARBA" id="ARBA00022490"/>
    </source>
</evidence>
<dbReference type="OrthoDB" id="10258062at2759"/>
<evidence type="ECO:0000313" key="6">
    <source>
        <dbReference type="EMBL" id="ESO06123.1"/>
    </source>
</evidence>
<keyword evidence="3" id="KW-0963">Cytoplasm</keyword>
<dbReference type="CTD" id="20198662"/>
<dbReference type="AlphaFoldDB" id="T1EQ12"/>
<evidence type="ECO:0000256" key="1">
    <source>
        <dbReference type="ARBA" id="ARBA00004496"/>
    </source>
</evidence>
<organism evidence="7 8">
    <name type="scientific">Helobdella robusta</name>
    <name type="common">Californian leech</name>
    <dbReference type="NCBI Taxonomy" id="6412"/>
    <lineage>
        <taxon>Eukaryota</taxon>
        <taxon>Metazoa</taxon>
        <taxon>Spiralia</taxon>
        <taxon>Lophotrochozoa</taxon>
        <taxon>Annelida</taxon>
        <taxon>Clitellata</taxon>
        <taxon>Hirudinea</taxon>
        <taxon>Rhynchobdellida</taxon>
        <taxon>Glossiphoniidae</taxon>
        <taxon>Helobdella</taxon>
    </lineage>
</organism>
<dbReference type="InterPro" id="IPR019337">
    <property type="entry name" value="Telomere_length_regulation_dom"/>
</dbReference>
<gene>
    <name evidence="7" type="primary">20198662</name>
    <name evidence="6" type="ORF">HELRODRAFT_160268</name>
</gene>
<comment type="similarity">
    <text evidence="2">Belongs to the TEL2 family.</text>
</comment>
<dbReference type="Gene3D" id="1.25.40.720">
    <property type="entry name" value="Telomere length regulation protein 2, C-terminal domain"/>
    <property type="match status" value="2"/>
</dbReference>
<dbReference type="Proteomes" id="UP000015101">
    <property type="component" value="Unassembled WGS sequence"/>
</dbReference>
<accession>T1EQ12</accession>
<evidence type="ECO:0000313" key="7">
    <source>
        <dbReference type="EnsemblMetazoa" id="HelroP160268"/>
    </source>
</evidence>
<dbReference type="GO" id="GO:0005829">
    <property type="term" value="C:cytosol"/>
    <property type="evidence" value="ECO:0000318"/>
    <property type="project" value="GO_Central"/>
</dbReference>
<dbReference type="GO" id="GO:0042162">
    <property type="term" value="F:telomeric DNA binding"/>
    <property type="evidence" value="ECO:0000318"/>
    <property type="project" value="GO_Central"/>
</dbReference>
<dbReference type="Pfam" id="PF10193">
    <property type="entry name" value="Telomere_reg-2"/>
    <property type="match status" value="1"/>
</dbReference>
<evidence type="ECO:0000313" key="8">
    <source>
        <dbReference type="Proteomes" id="UP000015101"/>
    </source>
</evidence>